<reference evidence="10" key="1">
    <citation type="journal article" date="2024" name="Int. J. Syst. Evol. Microbiol.">
        <title>Turicibacter faecis sp. nov., isolated from faeces of heart failure mouse model.</title>
        <authorList>
            <person name="Imamura Y."/>
            <person name="Motooka D."/>
            <person name="Nakajima Y."/>
            <person name="Ito S."/>
            <person name="Kitakaze M."/>
            <person name="Iida T."/>
            <person name="Nakamura S."/>
        </authorList>
    </citation>
    <scope>NUCLEOTIDE SEQUENCE</scope>
    <source>
        <strain evidence="10">TC023</strain>
    </source>
</reference>
<keyword evidence="3 8" id="KW-0547">Nucleotide-binding</keyword>
<evidence type="ECO:0000256" key="4">
    <source>
        <dbReference type="ARBA" id="ARBA00022777"/>
    </source>
</evidence>
<dbReference type="InterPro" id="IPR011994">
    <property type="entry name" value="Cytidylate_kinase_dom"/>
</dbReference>
<feature type="binding site" evidence="8">
    <location>
        <begin position="11"/>
        <end position="19"/>
    </location>
    <ligand>
        <name>ATP</name>
        <dbReference type="ChEBI" id="CHEBI:30616"/>
    </ligand>
</feature>
<dbReference type="NCBIfam" id="TIGR00017">
    <property type="entry name" value="cmk"/>
    <property type="match status" value="1"/>
</dbReference>
<dbReference type="HAMAP" id="MF_00238">
    <property type="entry name" value="Cytidyl_kinase_type1"/>
    <property type="match status" value="1"/>
</dbReference>
<keyword evidence="11" id="KW-1185">Reference proteome</keyword>
<evidence type="ECO:0000313" key="10">
    <source>
        <dbReference type="EMBL" id="BEH91336.1"/>
    </source>
</evidence>
<accession>A0ABN6ZBZ4</accession>
<comment type="catalytic activity">
    <reaction evidence="7 8">
        <text>CMP + ATP = CDP + ADP</text>
        <dbReference type="Rhea" id="RHEA:11600"/>
        <dbReference type="ChEBI" id="CHEBI:30616"/>
        <dbReference type="ChEBI" id="CHEBI:58069"/>
        <dbReference type="ChEBI" id="CHEBI:60377"/>
        <dbReference type="ChEBI" id="CHEBI:456216"/>
        <dbReference type="EC" id="2.7.4.25"/>
    </reaction>
</comment>
<comment type="catalytic activity">
    <reaction evidence="6 8">
        <text>dCMP + ATP = dCDP + ADP</text>
        <dbReference type="Rhea" id="RHEA:25094"/>
        <dbReference type="ChEBI" id="CHEBI:30616"/>
        <dbReference type="ChEBI" id="CHEBI:57566"/>
        <dbReference type="ChEBI" id="CHEBI:58593"/>
        <dbReference type="ChEBI" id="CHEBI:456216"/>
        <dbReference type="EC" id="2.7.4.25"/>
    </reaction>
</comment>
<evidence type="ECO:0000259" key="9">
    <source>
        <dbReference type="Pfam" id="PF02224"/>
    </source>
</evidence>
<name>A0ABN6ZBZ4_9FIRM</name>
<dbReference type="RefSeq" id="WP_161830838.1">
    <property type="nucleotide sequence ID" value="NZ_AP028127.1"/>
</dbReference>
<comment type="subcellular location">
    <subcellularLocation>
        <location evidence="8">Cytoplasm</location>
    </subcellularLocation>
</comment>
<organism evidence="10 11">
    <name type="scientific">Turicibacter faecis</name>
    <dbReference type="NCBI Taxonomy" id="2963365"/>
    <lineage>
        <taxon>Bacteria</taxon>
        <taxon>Bacillati</taxon>
        <taxon>Bacillota</taxon>
        <taxon>Erysipelotrichia</taxon>
        <taxon>Erysipelotrichales</taxon>
        <taxon>Turicibacteraceae</taxon>
        <taxon>Turicibacter</taxon>
    </lineage>
</organism>
<dbReference type="GO" id="GO:0016301">
    <property type="term" value="F:kinase activity"/>
    <property type="evidence" value="ECO:0007669"/>
    <property type="project" value="UniProtKB-KW"/>
</dbReference>
<dbReference type="PANTHER" id="PTHR21299">
    <property type="entry name" value="CYTIDYLATE KINASE/PANTOATE-BETA-ALANINE LIGASE"/>
    <property type="match status" value="1"/>
</dbReference>
<dbReference type="CDD" id="cd02020">
    <property type="entry name" value="CMPK"/>
    <property type="match status" value="1"/>
</dbReference>
<dbReference type="Gene3D" id="3.40.50.300">
    <property type="entry name" value="P-loop containing nucleotide triphosphate hydrolases"/>
    <property type="match status" value="1"/>
</dbReference>
<dbReference type="EMBL" id="AP028127">
    <property type="protein sequence ID" value="BEH91336.1"/>
    <property type="molecule type" value="Genomic_DNA"/>
</dbReference>
<dbReference type="EC" id="2.7.4.25" evidence="8"/>
<sequence length="222" mass="24754">MVRSKVIAIDGPAAAGKSTIAQKVAQMLGYIYIDTGAMYRAVTLKALNEKVDVTDEETIAKMLKNTTIRLTNDKKVFLDEVDVTDAIRQPIVSQNVSAVSAIRFVRDELKNRQIEYAKTDNVVMDGRDIGTNVLPNADYKIFMTASVDVRAKRRYDENLRRSIACDFETLKEEIELRDKLDSTREHSPLTKAEDAIVVDTSDLTIDEAVDAIINIVKKGGEV</sequence>
<keyword evidence="8" id="KW-0963">Cytoplasm</keyword>
<dbReference type="Proteomes" id="UP001432099">
    <property type="component" value="Chromosome"/>
</dbReference>
<keyword evidence="5 8" id="KW-0067">ATP-binding</keyword>
<evidence type="ECO:0000256" key="2">
    <source>
        <dbReference type="ARBA" id="ARBA00022679"/>
    </source>
</evidence>
<evidence type="ECO:0000256" key="5">
    <source>
        <dbReference type="ARBA" id="ARBA00022840"/>
    </source>
</evidence>
<dbReference type="InterPro" id="IPR027417">
    <property type="entry name" value="P-loop_NTPase"/>
</dbReference>
<dbReference type="Pfam" id="PF02224">
    <property type="entry name" value="Cytidylate_kin"/>
    <property type="match status" value="1"/>
</dbReference>
<keyword evidence="4 8" id="KW-0418">Kinase</keyword>
<evidence type="ECO:0000256" key="1">
    <source>
        <dbReference type="ARBA" id="ARBA00009427"/>
    </source>
</evidence>
<gene>
    <name evidence="8 10" type="primary">cmk</name>
    <name evidence="10" type="ORF">T23_14380</name>
</gene>
<evidence type="ECO:0000256" key="8">
    <source>
        <dbReference type="HAMAP-Rule" id="MF_00238"/>
    </source>
</evidence>
<dbReference type="CDD" id="cd02019">
    <property type="entry name" value="NK"/>
    <property type="match status" value="1"/>
</dbReference>
<dbReference type="SUPFAM" id="SSF52540">
    <property type="entry name" value="P-loop containing nucleoside triphosphate hydrolases"/>
    <property type="match status" value="1"/>
</dbReference>
<dbReference type="PANTHER" id="PTHR21299:SF2">
    <property type="entry name" value="CYTIDYLATE KINASE"/>
    <property type="match status" value="1"/>
</dbReference>
<keyword evidence="2 8" id="KW-0808">Transferase</keyword>
<feature type="domain" description="Cytidylate kinase" evidence="9">
    <location>
        <begin position="7"/>
        <end position="217"/>
    </location>
</feature>
<evidence type="ECO:0000313" key="11">
    <source>
        <dbReference type="Proteomes" id="UP001432099"/>
    </source>
</evidence>
<protein>
    <recommendedName>
        <fullName evidence="8">Cytidylate kinase</fullName>
        <shortName evidence="8">CK</shortName>
        <ecNumber evidence="8">2.7.4.25</ecNumber>
    </recommendedName>
    <alternativeName>
        <fullName evidence="8">Cytidine monophosphate kinase</fullName>
        <shortName evidence="8">CMP kinase</shortName>
    </alternativeName>
</protein>
<evidence type="ECO:0000256" key="7">
    <source>
        <dbReference type="ARBA" id="ARBA00048478"/>
    </source>
</evidence>
<dbReference type="InterPro" id="IPR003136">
    <property type="entry name" value="Cytidylate_kin"/>
</dbReference>
<proteinExistence type="inferred from homology"/>
<evidence type="ECO:0000256" key="3">
    <source>
        <dbReference type="ARBA" id="ARBA00022741"/>
    </source>
</evidence>
<evidence type="ECO:0000256" key="6">
    <source>
        <dbReference type="ARBA" id="ARBA00047615"/>
    </source>
</evidence>
<comment type="similarity">
    <text evidence="1 8">Belongs to the cytidylate kinase family. Type 1 subfamily.</text>
</comment>